<proteinExistence type="predicted"/>
<dbReference type="EMBL" id="JBBWWQ010000006">
    <property type="protein sequence ID" value="KAK8944397.1"/>
    <property type="molecule type" value="Genomic_DNA"/>
</dbReference>
<organism evidence="1 2">
    <name type="scientific">Platanthera zijinensis</name>
    <dbReference type="NCBI Taxonomy" id="2320716"/>
    <lineage>
        <taxon>Eukaryota</taxon>
        <taxon>Viridiplantae</taxon>
        <taxon>Streptophyta</taxon>
        <taxon>Embryophyta</taxon>
        <taxon>Tracheophyta</taxon>
        <taxon>Spermatophyta</taxon>
        <taxon>Magnoliopsida</taxon>
        <taxon>Liliopsida</taxon>
        <taxon>Asparagales</taxon>
        <taxon>Orchidaceae</taxon>
        <taxon>Orchidoideae</taxon>
        <taxon>Orchideae</taxon>
        <taxon>Orchidinae</taxon>
        <taxon>Platanthera</taxon>
    </lineage>
</organism>
<reference evidence="1 2" key="1">
    <citation type="journal article" date="2022" name="Nat. Plants">
        <title>Genomes of leafy and leafless Platanthera orchids illuminate the evolution of mycoheterotrophy.</title>
        <authorList>
            <person name="Li M.H."/>
            <person name="Liu K.W."/>
            <person name="Li Z."/>
            <person name="Lu H.C."/>
            <person name="Ye Q.L."/>
            <person name="Zhang D."/>
            <person name="Wang J.Y."/>
            <person name="Li Y.F."/>
            <person name="Zhong Z.M."/>
            <person name="Liu X."/>
            <person name="Yu X."/>
            <person name="Liu D.K."/>
            <person name="Tu X.D."/>
            <person name="Liu B."/>
            <person name="Hao Y."/>
            <person name="Liao X.Y."/>
            <person name="Jiang Y.T."/>
            <person name="Sun W.H."/>
            <person name="Chen J."/>
            <person name="Chen Y.Q."/>
            <person name="Ai Y."/>
            <person name="Zhai J.W."/>
            <person name="Wu S.S."/>
            <person name="Zhou Z."/>
            <person name="Hsiao Y.Y."/>
            <person name="Wu W.L."/>
            <person name="Chen Y.Y."/>
            <person name="Lin Y.F."/>
            <person name="Hsu J.L."/>
            <person name="Li C.Y."/>
            <person name="Wang Z.W."/>
            <person name="Zhao X."/>
            <person name="Zhong W.Y."/>
            <person name="Ma X.K."/>
            <person name="Ma L."/>
            <person name="Huang J."/>
            <person name="Chen G.Z."/>
            <person name="Huang M.Z."/>
            <person name="Huang L."/>
            <person name="Peng D.H."/>
            <person name="Luo Y.B."/>
            <person name="Zou S.Q."/>
            <person name="Chen S.P."/>
            <person name="Lan S."/>
            <person name="Tsai W.C."/>
            <person name="Van de Peer Y."/>
            <person name="Liu Z.J."/>
        </authorList>
    </citation>
    <scope>NUCLEOTIDE SEQUENCE [LARGE SCALE GENOMIC DNA]</scope>
    <source>
        <strain evidence="1">Lor287</strain>
    </source>
</reference>
<sequence length="79" mass="8595">MRRRIEGPIFESGKKVSVFRPLARTNIINGSITGPEGRKCLLFIKFLLTLLLNSSTVKAADERKEATVAASTNMSTKGG</sequence>
<comment type="caution">
    <text evidence="1">The sequence shown here is derived from an EMBL/GenBank/DDBJ whole genome shotgun (WGS) entry which is preliminary data.</text>
</comment>
<evidence type="ECO:0000313" key="1">
    <source>
        <dbReference type="EMBL" id="KAK8944397.1"/>
    </source>
</evidence>
<dbReference type="Proteomes" id="UP001418222">
    <property type="component" value="Unassembled WGS sequence"/>
</dbReference>
<evidence type="ECO:0000313" key="2">
    <source>
        <dbReference type="Proteomes" id="UP001418222"/>
    </source>
</evidence>
<name>A0AAP0BM38_9ASPA</name>
<gene>
    <name evidence="1" type="ORF">KSP39_PZI007701</name>
</gene>
<accession>A0AAP0BM38</accession>
<protein>
    <submittedName>
        <fullName evidence="1">Uncharacterized protein</fullName>
    </submittedName>
</protein>
<keyword evidence="2" id="KW-1185">Reference proteome</keyword>
<dbReference type="AlphaFoldDB" id="A0AAP0BM38"/>